<proteinExistence type="predicted"/>
<evidence type="ECO:0000313" key="2">
    <source>
        <dbReference type="Proteomes" id="UP000887013"/>
    </source>
</evidence>
<gene>
    <name evidence="1" type="ORF">NPIL_63621</name>
</gene>
<dbReference type="EMBL" id="BMAW01111094">
    <property type="protein sequence ID" value="GFT46233.1"/>
    <property type="molecule type" value="Genomic_DNA"/>
</dbReference>
<organism evidence="1 2">
    <name type="scientific">Nephila pilipes</name>
    <name type="common">Giant wood spider</name>
    <name type="synonym">Nephila maculata</name>
    <dbReference type="NCBI Taxonomy" id="299642"/>
    <lineage>
        <taxon>Eukaryota</taxon>
        <taxon>Metazoa</taxon>
        <taxon>Ecdysozoa</taxon>
        <taxon>Arthropoda</taxon>
        <taxon>Chelicerata</taxon>
        <taxon>Arachnida</taxon>
        <taxon>Araneae</taxon>
        <taxon>Araneomorphae</taxon>
        <taxon>Entelegynae</taxon>
        <taxon>Araneoidea</taxon>
        <taxon>Nephilidae</taxon>
        <taxon>Nephila</taxon>
    </lineage>
</organism>
<name>A0A8X6P1N9_NEPPI</name>
<dbReference type="AlphaFoldDB" id="A0A8X6P1N9"/>
<reference evidence="1" key="1">
    <citation type="submission" date="2020-08" db="EMBL/GenBank/DDBJ databases">
        <title>Multicomponent nature underlies the extraordinary mechanical properties of spider dragline silk.</title>
        <authorList>
            <person name="Kono N."/>
            <person name="Nakamura H."/>
            <person name="Mori M."/>
            <person name="Yoshida Y."/>
            <person name="Ohtoshi R."/>
            <person name="Malay A.D."/>
            <person name="Moran D.A.P."/>
            <person name="Tomita M."/>
            <person name="Numata K."/>
            <person name="Arakawa K."/>
        </authorList>
    </citation>
    <scope>NUCLEOTIDE SEQUENCE</scope>
</reference>
<comment type="caution">
    <text evidence="1">The sequence shown here is derived from an EMBL/GenBank/DDBJ whole genome shotgun (WGS) entry which is preliminary data.</text>
</comment>
<dbReference type="Proteomes" id="UP000887013">
    <property type="component" value="Unassembled WGS sequence"/>
</dbReference>
<protein>
    <submittedName>
        <fullName evidence="1">Uncharacterized protein</fullName>
    </submittedName>
</protein>
<evidence type="ECO:0000313" key="1">
    <source>
        <dbReference type="EMBL" id="GFT46233.1"/>
    </source>
</evidence>
<accession>A0A8X6P1N9</accession>
<sequence length="96" mass="11142">MVKVLTAYCHSLITAARRGLYIYSEDVLNNVLEENTLNYVPSLLEIFSARCYEEIIVPREKKAKKEKSYRNGIQKVSHSTFIDMEKKITSNVRLTQ</sequence>
<keyword evidence="2" id="KW-1185">Reference proteome</keyword>